<evidence type="ECO:0000313" key="2">
    <source>
        <dbReference type="EMBL" id="PKU31075.1"/>
    </source>
</evidence>
<gene>
    <name evidence="2" type="ORF">llap_18620</name>
</gene>
<organism evidence="2 3">
    <name type="scientific">Limosa lapponica baueri</name>
    <dbReference type="NCBI Taxonomy" id="1758121"/>
    <lineage>
        <taxon>Eukaryota</taxon>
        <taxon>Metazoa</taxon>
        <taxon>Chordata</taxon>
        <taxon>Craniata</taxon>
        <taxon>Vertebrata</taxon>
        <taxon>Euteleostomi</taxon>
        <taxon>Archelosauria</taxon>
        <taxon>Archosauria</taxon>
        <taxon>Dinosauria</taxon>
        <taxon>Saurischia</taxon>
        <taxon>Theropoda</taxon>
        <taxon>Coelurosauria</taxon>
        <taxon>Aves</taxon>
        <taxon>Neognathae</taxon>
        <taxon>Neoaves</taxon>
        <taxon>Charadriiformes</taxon>
        <taxon>Scolopacidae</taxon>
        <taxon>Limosa</taxon>
    </lineage>
</organism>
<evidence type="ECO:0000256" key="1">
    <source>
        <dbReference type="SAM" id="MobiDB-lite"/>
    </source>
</evidence>
<reference evidence="3" key="2">
    <citation type="submission" date="2017-12" db="EMBL/GenBank/DDBJ databases">
        <title>Genome sequence of the Bar-tailed Godwit (Limosa lapponica baueri).</title>
        <authorList>
            <person name="Lima N.C.B."/>
            <person name="Parody-Merino A.M."/>
            <person name="Battley P.F."/>
            <person name="Fidler A.E."/>
            <person name="Prosdocimi F."/>
        </authorList>
    </citation>
    <scope>NUCLEOTIDE SEQUENCE [LARGE SCALE GENOMIC DNA]</scope>
</reference>
<reference evidence="3" key="1">
    <citation type="submission" date="2017-11" db="EMBL/GenBank/DDBJ databases">
        <authorList>
            <person name="Lima N.C."/>
            <person name="Parody-Merino A.M."/>
            <person name="Battley P.F."/>
            <person name="Fidler A.E."/>
            <person name="Prosdocimi F."/>
        </authorList>
    </citation>
    <scope>NUCLEOTIDE SEQUENCE [LARGE SCALE GENOMIC DNA]</scope>
</reference>
<dbReference type="AlphaFoldDB" id="A0A2I0TBB6"/>
<name>A0A2I0TBB6_LIMLA</name>
<dbReference type="EMBL" id="KZ513425">
    <property type="protein sequence ID" value="PKU31075.1"/>
    <property type="molecule type" value="Genomic_DNA"/>
</dbReference>
<feature type="compositionally biased region" description="Polar residues" evidence="1">
    <location>
        <begin position="1"/>
        <end position="18"/>
    </location>
</feature>
<protein>
    <submittedName>
        <fullName evidence="2">Uncharacterized protein</fullName>
    </submittedName>
</protein>
<proteinExistence type="predicted"/>
<dbReference type="Proteomes" id="UP000233556">
    <property type="component" value="Unassembled WGS sequence"/>
</dbReference>
<keyword evidence="3" id="KW-1185">Reference proteome</keyword>
<sequence>MVTDTSEGGSVRTVSNMRASDVCGHSKVKEPKTLLQRAKTEPLRKNIQENQDGKVSVQNRLKPVSGEAELL</sequence>
<accession>A0A2I0TBB6</accession>
<evidence type="ECO:0000313" key="3">
    <source>
        <dbReference type="Proteomes" id="UP000233556"/>
    </source>
</evidence>
<feature type="region of interest" description="Disordered" evidence="1">
    <location>
        <begin position="1"/>
        <end position="30"/>
    </location>
</feature>